<feature type="transmembrane region" description="Helical" evidence="2">
    <location>
        <begin position="559"/>
        <end position="577"/>
    </location>
</feature>
<dbReference type="OrthoDB" id="2657661at2759"/>
<protein>
    <submittedName>
        <fullName evidence="3">Uncharacterized protein</fullName>
    </submittedName>
</protein>
<comment type="caution">
    <text evidence="3">The sequence shown here is derived from an EMBL/GenBank/DDBJ whole genome shotgun (WGS) entry which is preliminary data.</text>
</comment>
<evidence type="ECO:0000256" key="1">
    <source>
        <dbReference type="SAM" id="MobiDB-lite"/>
    </source>
</evidence>
<reference evidence="3" key="1">
    <citation type="submission" date="2020-05" db="EMBL/GenBank/DDBJ databases">
        <title>Mycena genomes resolve the evolution of fungal bioluminescence.</title>
        <authorList>
            <person name="Tsai I.J."/>
        </authorList>
    </citation>
    <scope>NUCLEOTIDE SEQUENCE</scope>
    <source>
        <strain evidence="3">160909Yilan</strain>
    </source>
</reference>
<organism evidence="3 4">
    <name type="scientific">Mycena sanguinolenta</name>
    <dbReference type="NCBI Taxonomy" id="230812"/>
    <lineage>
        <taxon>Eukaryota</taxon>
        <taxon>Fungi</taxon>
        <taxon>Dikarya</taxon>
        <taxon>Basidiomycota</taxon>
        <taxon>Agaricomycotina</taxon>
        <taxon>Agaricomycetes</taxon>
        <taxon>Agaricomycetidae</taxon>
        <taxon>Agaricales</taxon>
        <taxon>Marasmiineae</taxon>
        <taxon>Mycenaceae</taxon>
        <taxon>Mycena</taxon>
    </lineage>
</organism>
<name>A0A8H6YJP0_9AGAR</name>
<feature type="region of interest" description="Disordered" evidence="1">
    <location>
        <begin position="124"/>
        <end position="171"/>
    </location>
</feature>
<accession>A0A8H6YJP0</accession>
<feature type="transmembrane region" description="Helical" evidence="2">
    <location>
        <begin position="513"/>
        <end position="532"/>
    </location>
</feature>
<evidence type="ECO:0000313" key="3">
    <source>
        <dbReference type="EMBL" id="KAF7361088.1"/>
    </source>
</evidence>
<feature type="compositionally biased region" description="Polar residues" evidence="1">
    <location>
        <begin position="124"/>
        <end position="149"/>
    </location>
</feature>
<dbReference type="EMBL" id="JACAZH010000008">
    <property type="protein sequence ID" value="KAF7361088.1"/>
    <property type="molecule type" value="Genomic_DNA"/>
</dbReference>
<keyword evidence="2" id="KW-0812">Transmembrane</keyword>
<keyword evidence="4" id="KW-1185">Reference proteome</keyword>
<gene>
    <name evidence="3" type="ORF">MSAN_01139900</name>
</gene>
<keyword evidence="2" id="KW-1133">Transmembrane helix</keyword>
<dbReference type="Proteomes" id="UP000623467">
    <property type="component" value="Unassembled WGS sequence"/>
</dbReference>
<proteinExistence type="predicted"/>
<evidence type="ECO:0000256" key="2">
    <source>
        <dbReference type="SAM" id="Phobius"/>
    </source>
</evidence>
<keyword evidence="2" id="KW-0472">Membrane</keyword>
<dbReference type="AlphaFoldDB" id="A0A8H6YJP0"/>
<evidence type="ECO:0000313" key="4">
    <source>
        <dbReference type="Proteomes" id="UP000623467"/>
    </source>
</evidence>
<sequence length="578" mass="64288">MSSIRWLLAALRKFILGNALVRASTRGLLWLLAALWRAMKRKPPSGSTFTDESRVVYAQTPEYEGGNTLYPTVPPGNESRVGYISASSMPASLQPYLNYDPGWSRSSQDVITHPIYQESYPLQSLSSQHLPATSPVQPSPRSSARTQNHPLGPEGSLSSANSSAEDLYLSATESPNPTSFCLPPLTIDALPNEPPSGWTTCQHPEGAQYFFHEEKRVFTDANLFDAASLALITHSLRIVNDFFRAHNVDLSPGVDLVLDECTYSDGSKGCQYYFVNHVGRCVFWMDNGESEMFPVTAELKGMKSASHIRHELEAQYWLHCEYYPRAFNLTHEIIDELRDIVLHAFGDVVTSNKTTVPWKIGDLNNMITLIDGFTKGIDRNTTNKFSGCNCLVGRLMHVFVRSRVYNFHGEPGARLNVDQSVHATVKKQTMFIRTLNPLLFYAPHAQLLGVRSVNIDGLIRHSWWAPFVEGLISQWQESIINAAVVLNANVAFLSIQSVDQGGNIACTRSPAQIASYVSTLTSIASIIIGLLLTSRHRNRDRDSAADAATFVFSRTHPKFGLEILAVLYSLPYAMLIWS</sequence>